<dbReference type="InterPro" id="IPR001387">
    <property type="entry name" value="Cro/C1-type_HTH"/>
</dbReference>
<keyword evidence="1" id="KW-0238">DNA-binding</keyword>
<protein>
    <submittedName>
        <fullName evidence="3">Helix-turn-helix transcriptional regulator</fullName>
    </submittedName>
</protein>
<feature type="domain" description="HTH cro/C1-type" evidence="2">
    <location>
        <begin position="22"/>
        <end position="69"/>
    </location>
</feature>
<evidence type="ECO:0000259" key="2">
    <source>
        <dbReference type="PROSITE" id="PS50943"/>
    </source>
</evidence>
<dbReference type="PROSITE" id="PS50943">
    <property type="entry name" value="HTH_CROC1"/>
    <property type="match status" value="1"/>
</dbReference>
<name>A0AAP9RDE2_CLOBU</name>
<accession>A0AAP9RDE2</accession>
<dbReference type="GO" id="GO:0003677">
    <property type="term" value="F:DNA binding"/>
    <property type="evidence" value="ECO:0007669"/>
    <property type="project" value="UniProtKB-KW"/>
</dbReference>
<evidence type="ECO:0000313" key="4">
    <source>
        <dbReference type="Proteomes" id="UP000515243"/>
    </source>
</evidence>
<reference evidence="3 4" key="1">
    <citation type="submission" date="2019-05" db="EMBL/GenBank/DDBJ databases">
        <authorList>
            <person name="Schori C."/>
            <person name="Ahrens C."/>
        </authorList>
    </citation>
    <scope>NUCLEOTIDE SEQUENCE [LARGE SCALE GENOMIC DNA]</scope>
    <source>
        <strain evidence="3 4">DSM 10702</strain>
    </source>
</reference>
<organism evidence="3 4">
    <name type="scientific">Clostridium butyricum</name>
    <dbReference type="NCBI Taxonomy" id="1492"/>
    <lineage>
        <taxon>Bacteria</taxon>
        <taxon>Bacillati</taxon>
        <taxon>Bacillota</taxon>
        <taxon>Clostridia</taxon>
        <taxon>Eubacteriales</taxon>
        <taxon>Clostridiaceae</taxon>
        <taxon>Clostridium</taxon>
    </lineage>
</organism>
<dbReference type="InterPro" id="IPR010982">
    <property type="entry name" value="Lambda_DNA-bd_dom_sf"/>
</dbReference>
<dbReference type="EMBL" id="CP040626">
    <property type="protein sequence ID" value="QMW90534.1"/>
    <property type="molecule type" value="Genomic_DNA"/>
</dbReference>
<dbReference type="PANTHER" id="PTHR46558:SF11">
    <property type="entry name" value="HTH-TYPE TRANSCRIPTIONAL REGULATOR XRE"/>
    <property type="match status" value="1"/>
</dbReference>
<gene>
    <name evidence="3" type="ORF">FF104_06055</name>
</gene>
<evidence type="ECO:0000313" key="3">
    <source>
        <dbReference type="EMBL" id="QMW90534.1"/>
    </source>
</evidence>
<dbReference type="Gene3D" id="1.10.260.40">
    <property type="entry name" value="lambda repressor-like DNA-binding domains"/>
    <property type="match status" value="1"/>
</dbReference>
<dbReference type="PANTHER" id="PTHR46558">
    <property type="entry name" value="TRACRIPTIONAL REGULATORY PROTEIN-RELATED-RELATED"/>
    <property type="match status" value="1"/>
</dbReference>
<sequence length="178" mass="20006">MGKKLGLKIKQLRSEYALISGKKLTQKDLSDMLGISRSYLGDIESGRTNASDELIGKISKIFNIDIEELIKYKKYDESLNLDINTVFSGPGKLIDDTQNTKLSKEEVKLLENYNKSNNEGKQMILSYSDYVSKNHVSVENEISASIDNSMPIAAHANEGANKEDIKHDLDIMNDDSQW</sequence>
<dbReference type="AlphaFoldDB" id="A0AAP9RDE2"/>
<proteinExistence type="predicted"/>
<dbReference type="RefSeq" id="WP_051119210.1">
    <property type="nucleotide sequence ID" value="NZ_AP019716.1"/>
</dbReference>
<dbReference type="SUPFAM" id="SSF47413">
    <property type="entry name" value="lambda repressor-like DNA-binding domains"/>
    <property type="match status" value="1"/>
</dbReference>
<dbReference type="Pfam" id="PF01381">
    <property type="entry name" value="HTH_3"/>
    <property type="match status" value="1"/>
</dbReference>
<dbReference type="Proteomes" id="UP000515243">
    <property type="component" value="Chromosome 1"/>
</dbReference>
<dbReference type="CDD" id="cd00093">
    <property type="entry name" value="HTH_XRE"/>
    <property type="match status" value="1"/>
</dbReference>
<dbReference type="SMART" id="SM00530">
    <property type="entry name" value="HTH_XRE"/>
    <property type="match status" value="1"/>
</dbReference>
<dbReference type="GeneID" id="92943709"/>
<evidence type="ECO:0000256" key="1">
    <source>
        <dbReference type="ARBA" id="ARBA00023125"/>
    </source>
</evidence>